<proteinExistence type="predicted"/>
<dbReference type="CDD" id="cd17546">
    <property type="entry name" value="REC_hyHK_CKI1_RcsC-like"/>
    <property type="match status" value="1"/>
</dbReference>
<dbReference type="InterPro" id="IPR036097">
    <property type="entry name" value="HisK_dim/P_sf"/>
</dbReference>
<evidence type="ECO:0000256" key="9">
    <source>
        <dbReference type="ARBA" id="ARBA00022989"/>
    </source>
</evidence>
<dbReference type="Proteomes" id="UP000886251">
    <property type="component" value="Unassembled WGS sequence"/>
</dbReference>
<dbReference type="Pfam" id="PF00072">
    <property type="entry name" value="Response_reg"/>
    <property type="match status" value="1"/>
</dbReference>
<dbReference type="AlphaFoldDB" id="A0A831RMG2"/>
<dbReference type="InterPro" id="IPR011006">
    <property type="entry name" value="CheY-like_superfamily"/>
</dbReference>
<keyword evidence="7" id="KW-0812">Transmembrane</keyword>
<dbReference type="Pfam" id="PF02518">
    <property type="entry name" value="HATPase_c"/>
    <property type="match status" value="1"/>
</dbReference>
<dbReference type="InterPro" id="IPR003661">
    <property type="entry name" value="HisK_dim/P_dom"/>
</dbReference>
<keyword evidence="9" id="KW-0472">Membrane</keyword>
<dbReference type="SUPFAM" id="SSF47384">
    <property type="entry name" value="Homodimeric domain of signal transducing histidine kinase"/>
    <property type="match status" value="1"/>
</dbReference>
<dbReference type="CDD" id="cd16922">
    <property type="entry name" value="HATPase_EvgS-ArcB-TorS-like"/>
    <property type="match status" value="1"/>
</dbReference>
<evidence type="ECO:0000256" key="10">
    <source>
        <dbReference type="ARBA" id="ARBA00023012"/>
    </source>
</evidence>
<evidence type="ECO:0000256" key="3">
    <source>
        <dbReference type="ARBA" id="ARBA00012438"/>
    </source>
</evidence>
<dbReference type="SMART" id="SM00448">
    <property type="entry name" value="REC"/>
    <property type="match status" value="1"/>
</dbReference>
<comment type="catalytic activity">
    <reaction evidence="1">
        <text>ATP + protein L-histidine = ADP + protein N-phospho-L-histidine.</text>
        <dbReference type="EC" id="2.7.13.3"/>
    </reaction>
</comment>
<dbReference type="EC" id="2.7.13.3" evidence="3"/>
<evidence type="ECO:0000256" key="6">
    <source>
        <dbReference type="ARBA" id="ARBA00022679"/>
    </source>
</evidence>
<dbReference type="GO" id="GO:0005886">
    <property type="term" value="C:plasma membrane"/>
    <property type="evidence" value="ECO:0007669"/>
    <property type="project" value="UniProtKB-SubCell"/>
</dbReference>
<dbReference type="PROSITE" id="PS50109">
    <property type="entry name" value="HIS_KIN"/>
    <property type="match status" value="1"/>
</dbReference>
<dbReference type="SMART" id="SM00388">
    <property type="entry name" value="HisKA"/>
    <property type="match status" value="1"/>
</dbReference>
<dbReference type="CDD" id="cd00082">
    <property type="entry name" value="HisKA"/>
    <property type="match status" value="1"/>
</dbReference>
<comment type="subcellular location">
    <subcellularLocation>
        <location evidence="2">Cell membrane</location>
        <topology evidence="2">Multi-pass membrane protein</topology>
    </subcellularLocation>
</comment>
<feature type="domain" description="Histidine kinase" evidence="13">
    <location>
        <begin position="394"/>
        <end position="618"/>
    </location>
</feature>
<dbReference type="PROSITE" id="PS50110">
    <property type="entry name" value="RESPONSE_REGULATORY"/>
    <property type="match status" value="1"/>
</dbReference>
<keyword evidence="4" id="KW-1003">Cell membrane</keyword>
<dbReference type="InterPro" id="IPR005467">
    <property type="entry name" value="His_kinase_dom"/>
</dbReference>
<evidence type="ECO:0000256" key="11">
    <source>
        <dbReference type="PROSITE-ProRule" id="PRU00169"/>
    </source>
</evidence>
<dbReference type="Gene3D" id="1.10.287.130">
    <property type="match status" value="1"/>
</dbReference>
<evidence type="ECO:0000313" key="16">
    <source>
        <dbReference type="Proteomes" id="UP000886251"/>
    </source>
</evidence>
<keyword evidence="5 11" id="KW-0597">Phosphoprotein</keyword>
<dbReference type="FunFam" id="3.30.565.10:FF:000010">
    <property type="entry name" value="Sensor histidine kinase RcsC"/>
    <property type="match status" value="1"/>
</dbReference>
<evidence type="ECO:0000256" key="2">
    <source>
        <dbReference type="ARBA" id="ARBA00004651"/>
    </source>
</evidence>
<dbReference type="Gene3D" id="3.30.565.10">
    <property type="entry name" value="Histidine kinase-like ATPase, C-terminal domain"/>
    <property type="match status" value="1"/>
</dbReference>
<evidence type="ECO:0000256" key="4">
    <source>
        <dbReference type="ARBA" id="ARBA00022475"/>
    </source>
</evidence>
<protein>
    <recommendedName>
        <fullName evidence="3">histidine kinase</fullName>
        <ecNumber evidence="3">2.7.13.3</ecNumber>
    </recommendedName>
</protein>
<gene>
    <name evidence="15" type="ORF">ENI96_13205</name>
</gene>
<evidence type="ECO:0000259" key="14">
    <source>
        <dbReference type="PROSITE" id="PS50110"/>
    </source>
</evidence>
<organism evidence="15 16">
    <name type="scientific">Sedimenticola thiotaurini</name>
    <dbReference type="NCBI Taxonomy" id="1543721"/>
    <lineage>
        <taxon>Bacteria</taxon>
        <taxon>Pseudomonadati</taxon>
        <taxon>Pseudomonadota</taxon>
        <taxon>Gammaproteobacteria</taxon>
        <taxon>Chromatiales</taxon>
        <taxon>Sedimenticolaceae</taxon>
        <taxon>Sedimenticola</taxon>
    </lineage>
</organism>
<feature type="region of interest" description="Disordered" evidence="12">
    <location>
        <begin position="619"/>
        <end position="651"/>
    </location>
</feature>
<dbReference type="InterPro" id="IPR001789">
    <property type="entry name" value="Sig_transdc_resp-reg_receiver"/>
</dbReference>
<dbReference type="PRINTS" id="PR00344">
    <property type="entry name" value="BCTRLSENSOR"/>
</dbReference>
<evidence type="ECO:0000256" key="5">
    <source>
        <dbReference type="ARBA" id="ARBA00022553"/>
    </source>
</evidence>
<keyword evidence="6" id="KW-0808">Transferase</keyword>
<dbReference type="Gene3D" id="3.30.450.20">
    <property type="entry name" value="PAS domain"/>
    <property type="match status" value="1"/>
</dbReference>
<dbReference type="PANTHER" id="PTHR43047">
    <property type="entry name" value="TWO-COMPONENT HISTIDINE PROTEIN KINASE"/>
    <property type="match status" value="1"/>
</dbReference>
<dbReference type="InterPro" id="IPR036890">
    <property type="entry name" value="HATPase_C_sf"/>
</dbReference>
<dbReference type="InterPro" id="IPR003594">
    <property type="entry name" value="HATPase_dom"/>
</dbReference>
<feature type="domain" description="Response regulatory" evidence="14">
    <location>
        <begin position="660"/>
        <end position="776"/>
    </location>
</feature>
<dbReference type="SUPFAM" id="SSF55874">
    <property type="entry name" value="ATPase domain of HSP90 chaperone/DNA topoisomerase II/histidine kinase"/>
    <property type="match status" value="1"/>
</dbReference>
<dbReference type="SUPFAM" id="SSF52172">
    <property type="entry name" value="CheY-like"/>
    <property type="match status" value="1"/>
</dbReference>
<name>A0A831RMG2_9GAMM</name>
<evidence type="ECO:0000256" key="7">
    <source>
        <dbReference type="ARBA" id="ARBA00022692"/>
    </source>
</evidence>
<keyword evidence="8" id="KW-0418">Kinase</keyword>
<sequence length="781" mass="86797">MKLRTQILLFFLLFALTPLILAVVINLPLVLERMELFYHKAHLQNLRADFRDLDQHLASRDEMVQLLAKLPEPGTILGGDRQQDGEAIDKARARYTLWINRILGDQLDIIELVFLDDQGRIQFWLQRDKTSQEWLPTAEPPQLPDPRVIRAALNAEPGNVLVSPISLNPVAGSSDPRRFMTLRLIGPIPDPSGNGTIGAIMMVIDVGGIARSYRNTLWVHNDGHFLEHAGPNAPVGDAFERFPGLRGIFAQGKPALWKGDGQQIMWIPMFRTEQSGPLWVGRRVDPSPIAQFRNALTLRVLSIVFALALVVWLAARWIARRAERLSSELLAGVRKVLNDEGDVHFDWHRPQELRELGESLSRLAREHGRNTRNLRAHARKLEESNRYKSQFLANVSHELRTPLNSILLLSKLLGADDSGLTPEQKQQARVIHEAGRDLQALINDILDLSRIEARRTTVHLEWIDLPRLLHGIMELVEPQFQDKGLPLRLEIADDAPRRIRSDPDKIRQVLKNFLSNALKFTDSGSVVLRLQGMKRGQECNCDLGISVRDSGIGIPPSQQAHIFEAFRQADGSTSRRYGGTGLGLAISQQLAHLLCGEIRLDSAEGEGSTFTLLLPLECDPERPTRAPSTTAVPDTGEEAAAPAGDQAAEPAREGEIVGHRVLLVDDDLRNLLALTPVLEGWGLEVTAAGDGNEALEVLAEEEFSVVLMDIMMPGMDGYDTIRRIRAGGRNRDVAIIALTAKAGDDDRVASLEAGADDFLSKPVDTEELKQIIARHLPFIDT</sequence>
<dbReference type="PANTHER" id="PTHR43047:SF64">
    <property type="entry name" value="HISTIDINE KINASE CONTAINING CHEY-HOMOLOGOUS RECEIVER DOMAIN AND PAS DOMAIN-RELATED"/>
    <property type="match status" value="1"/>
</dbReference>
<dbReference type="Gene3D" id="3.40.50.2300">
    <property type="match status" value="1"/>
</dbReference>
<keyword evidence="10" id="KW-0902">Two-component regulatory system</keyword>
<evidence type="ECO:0000256" key="12">
    <source>
        <dbReference type="SAM" id="MobiDB-lite"/>
    </source>
</evidence>
<dbReference type="Pfam" id="PF00512">
    <property type="entry name" value="HisKA"/>
    <property type="match status" value="1"/>
</dbReference>
<reference evidence="15" key="1">
    <citation type="journal article" date="2020" name="mSystems">
        <title>Genome- and Community-Level Interaction Insights into Carbon Utilization and Element Cycling Functions of Hydrothermarchaeota in Hydrothermal Sediment.</title>
        <authorList>
            <person name="Zhou Z."/>
            <person name="Liu Y."/>
            <person name="Xu W."/>
            <person name="Pan J."/>
            <person name="Luo Z.H."/>
            <person name="Li M."/>
        </authorList>
    </citation>
    <scope>NUCLEOTIDE SEQUENCE [LARGE SCALE GENOMIC DNA]</scope>
    <source>
        <strain evidence="15">HyVt-443</strain>
    </source>
</reference>
<evidence type="ECO:0000256" key="8">
    <source>
        <dbReference type="ARBA" id="ARBA00022777"/>
    </source>
</evidence>
<accession>A0A831RMG2</accession>
<feature type="compositionally biased region" description="Low complexity" evidence="12">
    <location>
        <begin position="638"/>
        <end position="649"/>
    </location>
</feature>
<evidence type="ECO:0000256" key="1">
    <source>
        <dbReference type="ARBA" id="ARBA00000085"/>
    </source>
</evidence>
<dbReference type="SUPFAM" id="SSF103190">
    <property type="entry name" value="Sensory domain-like"/>
    <property type="match status" value="1"/>
</dbReference>
<comment type="caution">
    <text evidence="15">The sequence shown here is derived from an EMBL/GenBank/DDBJ whole genome shotgun (WGS) entry which is preliminary data.</text>
</comment>
<evidence type="ECO:0000259" key="13">
    <source>
        <dbReference type="PROSITE" id="PS50109"/>
    </source>
</evidence>
<keyword evidence="9" id="KW-1133">Transmembrane helix</keyword>
<dbReference type="GO" id="GO:0000155">
    <property type="term" value="F:phosphorelay sensor kinase activity"/>
    <property type="evidence" value="ECO:0007669"/>
    <property type="project" value="InterPro"/>
</dbReference>
<dbReference type="InterPro" id="IPR029151">
    <property type="entry name" value="Sensor-like_sf"/>
</dbReference>
<dbReference type="InterPro" id="IPR004358">
    <property type="entry name" value="Sig_transdc_His_kin-like_C"/>
</dbReference>
<dbReference type="SMART" id="SM00387">
    <property type="entry name" value="HATPase_c"/>
    <property type="match status" value="1"/>
</dbReference>
<evidence type="ECO:0000313" key="15">
    <source>
        <dbReference type="EMBL" id="HEB97373.1"/>
    </source>
</evidence>
<dbReference type="EMBL" id="DRKP01000163">
    <property type="protein sequence ID" value="HEB97373.1"/>
    <property type="molecule type" value="Genomic_DNA"/>
</dbReference>
<feature type="modified residue" description="4-aspartylphosphate" evidence="11">
    <location>
        <position position="709"/>
    </location>
</feature>